<reference evidence="6" key="2">
    <citation type="journal article" date="2023" name="IMA Fungus">
        <title>Comparative genomic study of the Penicillium genus elucidates a diverse pangenome and 15 lateral gene transfer events.</title>
        <authorList>
            <person name="Petersen C."/>
            <person name="Sorensen T."/>
            <person name="Nielsen M.R."/>
            <person name="Sondergaard T.E."/>
            <person name="Sorensen J.L."/>
            <person name="Fitzpatrick D.A."/>
            <person name="Frisvad J.C."/>
            <person name="Nielsen K.L."/>
        </authorList>
    </citation>
    <scope>NUCLEOTIDE SEQUENCE</scope>
    <source>
        <strain evidence="6">IBT 30761</strain>
    </source>
</reference>
<accession>A0A9W9KFE9</accession>
<dbReference type="OrthoDB" id="47494at2759"/>
<sequence length="109" mass="12198">MKVLIVGAGIGGLTLAQNLRQLGISYEIFERDVDNNARFQGWAIALHTIVDTFLSSLPSDLPDVREATNHLAPLNIPAQFRYYYAGKDDGFGFEVCDYNGSTYQVKNYF</sequence>
<keyword evidence="5 6" id="KW-0503">Monooxygenase</keyword>
<dbReference type="PANTHER" id="PTHR47178:SF6">
    <property type="entry name" value="FAD-BINDING DOMAIN-CONTAINING PROTEIN"/>
    <property type="match status" value="1"/>
</dbReference>
<keyword evidence="3" id="KW-0274">FAD</keyword>
<evidence type="ECO:0000256" key="2">
    <source>
        <dbReference type="ARBA" id="ARBA00022630"/>
    </source>
</evidence>
<evidence type="ECO:0000256" key="5">
    <source>
        <dbReference type="ARBA" id="ARBA00023033"/>
    </source>
</evidence>
<keyword evidence="7" id="KW-1185">Reference proteome</keyword>
<dbReference type="PANTHER" id="PTHR47178">
    <property type="entry name" value="MONOOXYGENASE, FAD-BINDING"/>
    <property type="match status" value="1"/>
</dbReference>
<evidence type="ECO:0000313" key="6">
    <source>
        <dbReference type="EMBL" id="KAJ5103127.1"/>
    </source>
</evidence>
<dbReference type="RefSeq" id="XP_056476507.1">
    <property type="nucleotide sequence ID" value="XM_056616150.1"/>
</dbReference>
<dbReference type="Pfam" id="PF13450">
    <property type="entry name" value="NAD_binding_8"/>
    <property type="match status" value="1"/>
</dbReference>
<comment type="cofactor">
    <cofactor evidence="1">
        <name>FAD</name>
        <dbReference type="ChEBI" id="CHEBI:57692"/>
    </cofactor>
</comment>
<dbReference type="InterPro" id="IPR036188">
    <property type="entry name" value="FAD/NAD-bd_sf"/>
</dbReference>
<protein>
    <submittedName>
        <fullName evidence="6">Monooxygenase FAD-binding</fullName>
    </submittedName>
</protein>
<reference evidence="6" key="1">
    <citation type="submission" date="2022-11" db="EMBL/GenBank/DDBJ databases">
        <authorList>
            <person name="Petersen C."/>
        </authorList>
    </citation>
    <scope>NUCLEOTIDE SEQUENCE</scope>
    <source>
        <strain evidence="6">IBT 30761</strain>
    </source>
</reference>
<dbReference type="Gene3D" id="3.50.50.60">
    <property type="entry name" value="FAD/NAD(P)-binding domain"/>
    <property type="match status" value="1"/>
</dbReference>
<evidence type="ECO:0000256" key="3">
    <source>
        <dbReference type="ARBA" id="ARBA00022827"/>
    </source>
</evidence>
<dbReference type="AlphaFoldDB" id="A0A9W9KFE9"/>
<gene>
    <name evidence="6" type="ORF">N7532_003656</name>
</gene>
<dbReference type="Proteomes" id="UP001149074">
    <property type="component" value="Unassembled WGS sequence"/>
</dbReference>
<dbReference type="GO" id="GO:0004497">
    <property type="term" value="F:monooxygenase activity"/>
    <property type="evidence" value="ECO:0007669"/>
    <property type="project" value="UniProtKB-KW"/>
</dbReference>
<organism evidence="6 7">
    <name type="scientific">Penicillium argentinense</name>
    <dbReference type="NCBI Taxonomy" id="1131581"/>
    <lineage>
        <taxon>Eukaryota</taxon>
        <taxon>Fungi</taxon>
        <taxon>Dikarya</taxon>
        <taxon>Ascomycota</taxon>
        <taxon>Pezizomycotina</taxon>
        <taxon>Eurotiomycetes</taxon>
        <taxon>Eurotiomycetidae</taxon>
        <taxon>Eurotiales</taxon>
        <taxon>Aspergillaceae</taxon>
        <taxon>Penicillium</taxon>
    </lineage>
</organism>
<proteinExistence type="predicted"/>
<dbReference type="EMBL" id="JAPQKI010000004">
    <property type="protein sequence ID" value="KAJ5103127.1"/>
    <property type="molecule type" value="Genomic_DNA"/>
</dbReference>
<dbReference type="GeneID" id="81355129"/>
<comment type="caution">
    <text evidence="6">The sequence shown here is derived from an EMBL/GenBank/DDBJ whole genome shotgun (WGS) entry which is preliminary data.</text>
</comment>
<dbReference type="SUPFAM" id="SSF51905">
    <property type="entry name" value="FAD/NAD(P)-binding domain"/>
    <property type="match status" value="1"/>
</dbReference>
<evidence type="ECO:0000256" key="1">
    <source>
        <dbReference type="ARBA" id="ARBA00001974"/>
    </source>
</evidence>
<name>A0A9W9KFE9_9EURO</name>
<keyword evidence="4" id="KW-0560">Oxidoreductase</keyword>
<keyword evidence="2" id="KW-0285">Flavoprotein</keyword>
<evidence type="ECO:0000313" key="7">
    <source>
        <dbReference type="Proteomes" id="UP001149074"/>
    </source>
</evidence>
<evidence type="ECO:0000256" key="4">
    <source>
        <dbReference type="ARBA" id="ARBA00023002"/>
    </source>
</evidence>